<accession>A0A2N9H7L7</accession>
<feature type="compositionally biased region" description="Polar residues" evidence="1">
    <location>
        <begin position="32"/>
        <end position="41"/>
    </location>
</feature>
<sequence length="297" mass="32551">MAALAFTPQIQRPPIPPFSIPTKAPKSRTKTRVSLQPSPTFSDPFVLQLAETLEDSLPSSSSSPPLPLQKLRDTASETLLSTPWPSRKDEPFRFTDTSFIRHSQIHPITHPPHSSTLSGISSNTQLPNLLVADGYVVNSENLSELPNGVFVGSLLELPDESVMKRVCELLSNSFCGDLFWSINGIGAPDVTVVYVPEGCKVENPICLRYISVEGRDKGSNELPVSNPRVFVLVERGGEIGIVEEFFGKDGKKSYWANSVLEVVVGEGGKVRHSYIQRQSLNAAHIKWTSVQQVNSVS</sequence>
<feature type="region of interest" description="Disordered" evidence="1">
    <location>
        <begin position="1"/>
        <end position="41"/>
    </location>
</feature>
<dbReference type="Pfam" id="PF01458">
    <property type="entry name" value="SUFBD_core"/>
    <property type="match status" value="1"/>
</dbReference>
<evidence type="ECO:0000259" key="3">
    <source>
        <dbReference type="Pfam" id="PF19295"/>
    </source>
</evidence>
<proteinExistence type="predicted"/>
<dbReference type="GO" id="GO:0016226">
    <property type="term" value="P:iron-sulfur cluster assembly"/>
    <property type="evidence" value="ECO:0007669"/>
    <property type="project" value="InterPro"/>
</dbReference>
<dbReference type="Pfam" id="PF19295">
    <property type="entry name" value="SufBD_N"/>
    <property type="match status" value="1"/>
</dbReference>
<dbReference type="EMBL" id="OIVN01002961">
    <property type="protein sequence ID" value="SPD07783.1"/>
    <property type="molecule type" value="Genomic_DNA"/>
</dbReference>
<feature type="domain" description="SUF system FeS cluster assembly SufBD core" evidence="2">
    <location>
        <begin position="223"/>
        <end position="292"/>
    </location>
</feature>
<dbReference type="PANTHER" id="PTHR43575:SF1">
    <property type="entry name" value="PROTEIN ABCI7, CHLOROPLASTIC"/>
    <property type="match status" value="1"/>
</dbReference>
<organism evidence="4">
    <name type="scientific">Fagus sylvatica</name>
    <name type="common">Beechnut</name>
    <dbReference type="NCBI Taxonomy" id="28930"/>
    <lineage>
        <taxon>Eukaryota</taxon>
        <taxon>Viridiplantae</taxon>
        <taxon>Streptophyta</taxon>
        <taxon>Embryophyta</taxon>
        <taxon>Tracheophyta</taxon>
        <taxon>Spermatophyta</taxon>
        <taxon>Magnoliopsida</taxon>
        <taxon>eudicotyledons</taxon>
        <taxon>Gunneridae</taxon>
        <taxon>Pentapetalae</taxon>
        <taxon>rosids</taxon>
        <taxon>fabids</taxon>
        <taxon>Fagales</taxon>
        <taxon>Fagaceae</taxon>
        <taxon>Fagus</taxon>
    </lineage>
</organism>
<name>A0A2N9H7L7_FAGSY</name>
<dbReference type="AlphaFoldDB" id="A0A2N9H7L7"/>
<dbReference type="InterPro" id="IPR055346">
    <property type="entry name" value="Fe-S_cluster_assembly_SufBD"/>
</dbReference>
<reference evidence="4" key="1">
    <citation type="submission" date="2018-02" db="EMBL/GenBank/DDBJ databases">
        <authorList>
            <person name="Cohen D.B."/>
            <person name="Kent A.D."/>
        </authorList>
    </citation>
    <scope>NUCLEOTIDE SEQUENCE</scope>
</reference>
<feature type="domain" description="SUF system FeS cluster assembly SufBD N-terminal" evidence="3">
    <location>
        <begin position="67"/>
        <end position="205"/>
    </location>
</feature>
<dbReference type="SUPFAM" id="SSF101960">
    <property type="entry name" value="Stabilizer of iron transporter SufD"/>
    <property type="match status" value="1"/>
</dbReference>
<dbReference type="InterPro" id="IPR037284">
    <property type="entry name" value="SUF_FeS_clus_asmbl_SufBD_sf"/>
</dbReference>
<dbReference type="InterPro" id="IPR000825">
    <property type="entry name" value="SUF_FeS_clus_asmbl_SufBD_core"/>
</dbReference>
<dbReference type="PANTHER" id="PTHR43575">
    <property type="entry name" value="PROTEIN ABCI7, CHLOROPLASTIC"/>
    <property type="match status" value="1"/>
</dbReference>
<evidence type="ECO:0000313" key="4">
    <source>
        <dbReference type="EMBL" id="SPD07783.1"/>
    </source>
</evidence>
<protein>
    <submittedName>
        <fullName evidence="4">Uncharacterized protein</fullName>
    </submittedName>
</protein>
<gene>
    <name evidence="4" type="ORF">FSB_LOCUS35665</name>
</gene>
<evidence type="ECO:0000256" key="1">
    <source>
        <dbReference type="SAM" id="MobiDB-lite"/>
    </source>
</evidence>
<evidence type="ECO:0000259" key="2">
    <source>
        <dbReference type="Pfam" id="PF01458"/>
    </source>
</evidence>
<dbReference type="InterPro" id="IPR045595">
    <property type="entry name" value="SufBD_N"/>
</dbReference>